<feature type="compositionally biased region" description="Polar residues" evidence="11">
    <location>
        <begin position="138"/>
        <end position="150"/>
    </location>
</feature>
<feature type="region of interest" description="Disordered" evidence="11">
    <location>
        <begin position="1"/>
        <end position="89"/>
    </location>
</feature>
<organism evidence="14 15">
    <name type="scientific">Helobdella robusta</name>
    <name type="common">Californian leech</name>
    <dbReference type="NCBI Taxonomy" id="6412"/>
    <lineage>
        <taxon>Eukaryota</taxon>
        <taxon>Metazoa</taxon>
        <taxon>Spiralia</taxon>
        <taxon>Lophotrochozoa</taxon>
        <taxon>Annelida</taxon>
        <taxon>Clitellata</taxon>
        <taxon>Hirudinea</taxon>
        <taxon>Rhynchobdellida</taxon>
        <taxon>Glossiphoniidae</taxon>
        <taxon>Helobdella</taxon>
    </lineage>
</organism>
<dbReference type="InParanoid" id="T1FHC1"/>
<feature type="compositionally biased region" description="Basic residues" evidence="11">
    <location>
        <begin position="706"/>
        <end position="718"/>
    </location>
</feature>
<evidence type="ECO:0000256" key="2">
    <source>
        <dbReference type="ARBA" id="ARBA00022723"/>
    </source>
</evidence>
<evidence type="ECO:0000256" key="8">
    <source>
        <dbReference type="ARBA" id="ARBA00023242"/>
    </source>
</evidence>
<evidence type="ECO:0000259" key="12">
    <source>
        <dbReference type="PROSITE" id="PS50157"/>
    </source>
</evidence>
<proteinExistence type="inferred from homology"/>
<accession>T1FHC1</accession>
<dbReference type="GO" id="GO:0006357">
    <property type="term" value="P:regulation of transcription by RNA polymerase II"/>
    <property type="evidence" value="ECO:0000318"/>
    <property type="project" value="GO_Central"/>
</dbReference>
<keyword evidence="2" id="KW-0479">Metal-binding</keyword>
<feature type="region of interest" description="Disordered" evidence="11">
    <location>
        <begin position="128"/>
        <end position="161"/>
    </location>
</feature>
<sequence>MWSIEKLLEGSTTSIRQHQQHESTAKQQHQQRGQQNQLLPQQHQQKQQWQQLQQQRQLPQQQPQQLQYPHFDNHSTKHHHQQKFHKNLSNKSVLGFKSDSEKSKQENNLQEQQNWQAVNNTQCKIPKTENKSSHQESLKTQTECSNSFPTLKSRLKPTPPSTSGYNYVNIINRRYIINCAINKSNNISIINSNNTNINILTINSNNNNINNNSNNSSNGKNVTSANVPQTNKPSPMMSIKLPETPITTMTSSNTTPPPTTTSIEIRIMMMGKKSDCLKNPKQIGDGECDAADDFNAVADGNMAKDQNFNDDVLNYVISNDDVVDDADDKYCCTSNADACSDESEKQAAFKEPKYIRNEYDEEDVDDDVVVDDDDDKMLDVVGDDSDDSLDESNAQRSTSKTSSDVHLTGRQSCASQDDHSSATCRCKKDFENEFKTSDNNNFSIEPNLKCFKIDNDSDDSDCENDGKIDNNPKITRTNEIFPIPNLDQNKFNFFSSLLPHNLLPHVQTADKQCNLLLPVRKAGSKEEEEELRFSSACQAMQYRDGLLQLEQLQELFWMQQCKNQQIYQDYCNRKHPFSYQTQSDVFGIFPKNPLENLNNILDNLSTKTNLFTKLETNFNTINAAKKNKVGNDDQTFVNVTGACAVGHFGDKKESCRYDDDEDENDEDDDDDASADGGLKKLLLKTNFVQQQHRRWNYKHNQQQHNKQQHKKQQHNKQHRNIQLQQVERQPSLTQHNHHEKYNSAAFTRCMGGSPLPVLTENNGERTFESCSLSLPSLLSSVDGSVSTSTSTAAAAATAGQNVSTCSLNSKTILKTKFNNPTFVKKRKLVGSVFCEGGMRRQTGEDVADKWSFNGDDVTRTDKHANITNFSNKSKAGSYGTDTNIKKINILDNISSRDDDLSHRDYKLVTKSLSCRNDYEVKNKNKPTFNKSNVASKNDKIVVGGSFLTLKKHLIVCPSCHKLFNSSSALEIHERTHTGSRPFSCPTCNKSFTTKGNLKVHFSSVHKPGGQKSRRGQRLSLSPQRLHRVLSLLHSSKNAAAAGFKSKHFTDLSI</sequence>
<feature type="region of interest" description="Disordered" evidence="11">
    <location>
        <begin position="210"/>
        <end position="237"/>
    </location>
</feature>
<keyword evidence="6" id="KW-0805">Transcription regulation</keyword>
<evidence type="ECO:0000256" key="1">
    <source>
        <dbReference type="ARBA" id="ARBA00004123"/>
    </source>
</evidence>
<dbReference type="EnsemblMetazoa" id="HelroT181791">
    <property type="protein sequence ID" value="HelroP181791"/>
    <property type="gene ID" value="HelroG181791"/>
</dbReference>
<dbReference type="KEGG" id="hro:HELRODRAFT_181791"/>
<feature type="compositionally biased region" description="Acidic residues" evidence="11">
    <location>
        <begin position="658"/>
        <end position="673"/>
    </location>
</feature>
<keyword evidence="5" id="KW-0862">Zinc</keyword>
<evidence type="ECO:0000256" key="7">
    <source>
        <dbReference type="ARBA" id="ARBA00023163"/>
    </source>
</evidence>
<comment type="subcellular location">
    <subcellularLocation>
        <location evidence="1">Nucleus</location>
    </subcellularLocation>
</comment>
<dbReference type="InterPro" id="IPR013087">
    <property type="entry name" value="Znf_C2H2_type"/>
</dbReference>
<dbReference type="GO" id="GO:0005634">
    <property type="term" value="C:nucleus"/>
    <property type="evidence" value="ECO:0000318"/>
    <property type="project" value="GO_Central"/>
</dbReference>
<dbReference type="Proteomes" id="UP000015101">
    <property type="component" value="Unassembled WGS sequence"/>
</dbReference>
<keyword evidence="7" id="KW-0804">Transcription</keyword>
<feature type="compositionally biased region" description="Basic and acidic residues" evidence="11">
    <location>
        <begin position="128"/>
        <end position="137"/>
    </location>
</feature>
<evidence type="ECO:0000256" key="9">
    <source>
        <dbReference type="ARBA" id="ARBA00038474"/>
    </source>
</evidence>
<evidence type="ECO:0000256" key="3">
    <source>
        <dbReference type="ARBA" id="ARBA00022737"/>
    </source>
</evidence>
<dbReference type="CTD" id="20208220"/>
<feature type="domain" description="C2H2-type" evidence="12">
    <location>
        <begin position="954"/>
        <end position="981"/>
    </location>
</feature>
<dbReference type="InterPro" id="IPR051565">
    <property type="entry name" value="Sal_C2H2-zinc-finger"/>
</dbReference>
<evidence type="ECO:0000313" key="13">
    <source>
        <dbReference type="EMBL" id="ESN92167.1"/>
    </source>
</evidence>
<dbReference type="PANTHER" id="PTHR23233:SF84">
    <property type="entry name" value="FI23031P1"/>
    <property type="match status" value="1"/>
</dbReference>
<feature type="compositionally biased region" description="Acidic residues" evidence="11">
    <location>
        <begin position="360"/>
        <end position="390"/>
    </location>
</feature>
<protein>
    <recommendedName>
        <fullName evidence="12">C2H2-type domain-containing protein</fullName>
    </recommendedName>
</protein>
<dbReference type="eggNOG" id="KOG1074">
    <property type="taxonomic scope" value="Eukaryota"/>
</dbReference>
<comment type="similarity">
    <text evidence="9">Belongs to the sal C2H2-type zinc-finger protein family.</text>
</comment>
<dbReference type="GO" id="GO:0000981">
    <property type="term" value="F:DNA-binding transcription factor activity, RNA polymerase II-specific"/>
    <property type="evidence" value="ECO:0000318"/>
    <property type="project" value="GO_Central"/>
</dbReference>
<gene>
    <name evidence="14" type="primary">20208220</name>
    <name evidence="13" type="ORF">HELRODRAFT_181791</name>
</gene>
<dbReference type="GeneID" id="20208220"/>
<dbReference type="RefSeq" id="XP_009029814.1">
    <property type="nucleotide sequence ID" value="XM_009031566.1"/>
</dbReference>
<dbReference type="EMBL" id="KB097667">
    <property type="protein sequence ID" value="ESN92167.1"/>
    <property type="molecule type" value="Genomic_DNA"/>
</dbReference>
<evidence type="ECO:0000313" key="15">
    <source>
        <dbReference type="Proteomes" id="UP000015101"/>
    </source>
</evidence>
<evidence type="ECO:0000256" key="4">
    <source>
        <dbReference type="ARBA" id="ARBA00022771"/>
    </source>
</evidence>
<evidence type="ECO:0000256" key="10">
    <source>
        <dbReference type="PROSITE-ProRule" id="PRU00042"/>
    </source>
</evidence>
<feature type="compositionally biased region" description="Polar residues" evidence="11">
    <location>
        <begin position="394"/>
        <end position="415"/>
    </location>
</feature>
<keyword evidence="4 10" id="KW-0863">Zinc-finger</keyword>
<dbReference type="Gene3D" id="3.30.160.60">
    <property type="entry name" value="Classic Zinc Finger"/>
    <property type="match status" value="2"/>
</dbReference>
<dbReference type="SUPFAM" id="SSF57667">
    <property type="entry name" value="beta-beta-alpha zinc fingers"/>
    <property type="match status" value="1"/>
</dbReference>
<dbReference type="SMART" id="SM00355">
    <property type="entry name" value="ZnF_C2H2"/>
    <property type="match status" value="2"/>
</dbReference>
<dbReference type="AlphaFoldDB" id="T1FHC1"/>
<dbReference type="GO" id="GO:0008270">
    <property type="term" value="F:zinc ion binding"/>
    <property type="evidence" value="ECO:0007669"/>
    <property type="project" value="UniProtKB-KW"/>
</dbReference>
<keyword evidence="8" id="KW-0539">Nucleus</keyword>
<feature type="compositionally biased region" description="Low complexity" evidence="11">
    <location>
        <begin position="27"/>
        <end position="67"/>
    </location>
</feature>
<feature type="region of interest" description="Disordered" evidence="11">
    <location>
        <begin position="654"/>
        <end position="676"/>
    </location>
</feature>
<dbReference type="FunFam" id="3.30.160.60:FF:000264">
    <property type="entry name" value="Zinc finger protein 236"/>
    <property type="match status" value="1"/>
</dbReference>
<dbReference type="HOGENOM" id="CLU_290577_0_0_1"/>
<dbReference type="InterPro" id="IPR036236">
    <property type="entry name" value="Znf_C2H2_sf"/>
</dbReference>
<dbReference type="OrthoDB" id="8922241at2759"/>
<feature type="region of interest" description="Disordered" evidence="11">
    <location>
        <begin position="697"/>
        <end position="718"/>
    </location>
</feature>
<reference evidence="13 15" key="2">
    <citation type="journal article" date="2013" name="Nature">
        <title>Insights into bilaterian evolution from three spiralian genomes.</title>
        <authorList>
            <person name="Simakov O."/>
            <person name="Marletaz F."/>
            <person name="Cho S.J."/>
            <person name="Edsinger-Gonzales E."/>
            <person name="Havlak P."/>
            <person name="Hellsten U."/>
            <person name="Kuo D.H."/>
            <person name="Larsson T."/>
            <person name="Lv J."/>
            <person name="Arendt D."/>
            <person name="Savage R."/>
            <person name="Osoegawa K."/>
            <person name="de Jong P."/>
            <person name="Grimwood J."/>
            <person name="Chapman J.A."/>
            <person name="Shapiro H."/>
            <person name="Aerts A."/>
            <person name="Otillar R.P."/>
            <person name="Terry A.Y."/>
            <person name="Boore J.L."/>
            <person name="Grigoriev I.V."/>
            <person name="Lindberg D.R."/>
            <person name="Seaver E.C."/>
            <person name="Weisblat D.A."/>
            <person name="Putnam N.H."/>
            <person name="Rokhsar D.S."/>
        </authorList>
    </citation>
    <scope>NUCLEOTIDE SEQUENCE</scope>
</reference>
<evidence type="ECO:0000256" key="6">
    <source>
        <dbReference type="ARBA" id="ARBA00023015"/>
    </source>
</evidence>
<feature type="compositionally biased region" description="Basic residues" evidence="11">
    <location>
        <begin position="76"/>
        <end position="88"/>
    </location>
</feature>
<feature type="region of interest" description="Disordered" evidence="11">
    <location>
        <begin position="360"/>
        <end position="420"/>
    </location>
</feature>
<dbReference type="EMBL" id="AMQM01007811">
    <property type="status" value="NOT_ANNOTATED_CDS"/>
    <property type="molecule type" value="Genomic_DNA"/>
</dbReference>
<keyword evidence="15" id="KW-1185">Reference proteome</keyword>
<dbReference type="STRING" id="6412.T1FHC1"/>
<reference evidence="14" key="3">
    <citation type="submission" date="2015-06" db="UniProtKB">
        <authorList>
            <consortium name="EnsemblMetazoa"/>
        </authorList>
    </citation>
    <scope>IDENTIFICATION</scope>
</reference>
<evidence type="ECO:0000313" key="14">
    <source>
        <dbReference type="EnsemblMetazoa" id="HelroP181791"/>
    </source>
</evidence>
<feature type="domain" description="C2H2-type" evidence="12">
    <location>
        <begin position="982"/>
        <end position="1005"/>
    </location>
</feature>
<dbReference type="PROSITE" id="PS50157">
    <property type="entry name" value="ZINC_FINGER_C2H2_2"/>
    <property type="match status" value="2"/>
</dbReference>
<name>T1FHC1_HELRO</name>
<evidence type="ECO:0000256" key="5">
    <source>
        <dbReference type="ARBA" id="ARBA00022833"/>
    </source>
</evidence>
<feature type="compositionally biased region" description="Polar residues" evidence="11">
    <location>
        <begin position="219"/>
        <end position="233"/>
    </location>
</feature>
<dbReference type="PROSITE" id="PS00028">
    <property type="entry name" value="ZINC_FINGER_C2H2_1"/>
    <property type="match status" value="2"/>
</dbReference>
<evidence type="ECO:0000256" key="11">
    <source>
        <dbReference type="SAM" id="MobiDB-lite"/>
    </source>
</evidence>
<dbReference type="Pfam" id="PF00096">
    <property type="entry name" value="zf-C2H2"/>
    <property type="match status" value="2"/>
</dbReference>
<keyword evidence="3" id="KW-0677">Repeat</keyword>
<reference evidence="15" key="1">
    <citation type="submission" date="2012-12" db="EMBL/GenBank/DDBJ databases">
        <authorList>
            <person name="Hellsten U."/>
            <person name="Grimwood J."/>
            <person name="Chapman J.A."/>
            <person name="Shapiro H."/>
            <person name="Aerts A."/>
            <person name="Otillar R.P."/>
            <person name="Terry A.Y."/>
            <person name="Boore J.L."/>
            <person name="Simakov O."/>
            <person name="Marletaz F."/>
            <person name="Cho S.-J."/>
            <person name="Edsinger-Gonzales E."/>
            <person name="Havlak P."/>
            <person name="Kuo D.-H."/>
            <person name="Larsson T."/>
            <person name="Lv J."/>
            <person name="Arendt D."/>
            <person name="Savage R."/>
            <person name="Osoegawa K."/>
            <person name="de Jong P."/>
            <person name="Lindberg D.R."/>
            <person name="Seaver E.C."/>
            <person name="Weisblat D.A."/>
            <person name="Putnam N.H."/>
            <person name="Grigoriev I.V."/>
            <person name="Rokhsar D.S."/>
        </authorList>
    </citation>
    <scope>NUCLEOTIDE SEQUENCE</scope>
</reference>
<dbReference type="PANTHER" id="PTHR23233">
    <property type="entry name" value="SAL-LIKE PROTEIN"/>
    <property type="match status" value="1"/>
</dbReference>
<dbReference type="OMA" id="SIEIRIM"/>